<reference evidence="9 10" key="1">
    <citation type="submission" date="2023-01" db="EMBL/GenBank/DDBJ databases">
        <authorList>
            <person name="Kreplak J."/>
        </authorList>
    </citation>
    <scope>NUCLEOTIDE SEQUENCE [LARGE SCALE GENOMIC DNA]</scope>
</reference>
<dbReference type="InterPro" id="IPR045242">
    <property type="entry name" value="Syntaxin"/>
</dbReference>
<evidence type="ECO:0000256" key="7">
    <source>
        <dbReference type="SAM" id="Phobius"/>
    </source>
</evidence>
<dbReference type="CDD" id="cd00179">
    <property type="entry name" value="SynN"/>
    <property type="match status" value="1"/>
</dbReference>
<dbReference type="GO" id="GO:0005886">
    <property type="term" value="C:plasma membrane"/>
    <property type="evidence" value="ECO:0007669"/>
    <property type="project" value="TreeGrafter"/>
</dbReference>
<dbReference type="Gene3D" id="1.20.5.110">
    <property type="match status" value="1"/>
</dbReference>
<dbReference type="PANTHER" id="PTHR19957">
    <property type="entry name" value="SYNTAXIN"/>
    <property type="match status" value="1"/>
</dbReference>
<dbReference type="PANTHER" id="PTHR19957:SF123">
    <property type="entry name" value="SYNTAXIN-112"/>
    <property type="match status" value="1"/>
</dbReference>
<keyword evidence="7" id="KW-0472">Membrane</keyword>
<keyword evidence="10" id="KW-1185">Reference proteome</keyword>
<gene>
    <name evidence="9" type="ORF">VFH_I358840</name>
</gene>
<dbReference type="GO" id="GO:0031201">
    <property type="term" value="C:SNARE complex"/>
    <property type="evidence" value="ECO:0007669"/>
    <property type="project" value="TreeGrafter"/>
</dbReference>
<evidence type="ECO:0000256" key="6">
    <source>
        <dbReference type="SAM" id="Coils"/>
    </source>
</evidence>
<name>A0AAV0YRD5_VICFA</name>
<dbReference type="GO" id="GO:0006886">
    <property type="term" value="P:intracellular protein transport"/>
    <property type="evidence" value="ECO:0007669"/>
    <property type="project" value="TreeGrafter"/>
</dbReference>
<evidence type="ECO:0000256" key="5">
    <source>
        <dbReference type="ARBA" id="ARBA00023054"/>
    </source>
</evidence>
<dbReference type="FunFam" id="1.20.58.70:FF:000003">
    <property type="entry name" value="Qa-SNARE, Sso1/Syntaxin1-type, SYP12A-group"/>
    <property type="match status" value="1"/>
</dbReference>
<dbReference type="SMART" id="SM00503">
    <property type="entry name" value="SynN"/>
    <property type="match status" value="1"/>
</dbReference>
<evidence type="ECO:0000256" key="4">
    <source>
        <dbReference type="ARBA" id="ARBA00022990"/>
    </source>
</evidence>
<evidence type="ECO:0000256" key="2">
    <source>
        <dbReference type="ARBA" id="ARBA00022448"/>
    </source>
</evidence>
<sequence>MNDKVESFQNFTHFLNLSEKGVLRNVAKMNDLMTKSFLSYVELKKQAQKDFQQDPDIELGNLNPTQDPNLSQFFQEVEAIKVEMEEITNLLSDLQQLNEETKSTHSAKVLRGLRDRMDSDMVAVLRKANVIKARLEALQKSNIVNRSMSECYRKGSPVDRTRMSVTSGLKVKLRDMMNDFQSLRDKIVLDHKEDLKRRYYTVTGEVPSNEVMEKMISGSLKVEFLAGKTDADMGTQVRHEAVMDIQRSLNKLHQVFLDMAILVETQGEKMDNIEDNVVNAGHYIHGGTNNLYYASQMKKRNRKWICWVIAVLLIVVLVCIIATVSS</sequence>
<feature type="coiled-coil region" evidence="6">
    <location>
        <begin position="77"/>
        <end position="104"/>
    </location>
</feature>
<evidence type="ECO:0000313" key="9">
    <source>
        <dbReference type="EMBL" id="CAI8588680.1"/>
    </source>
</evidence>
<organism evidence="9 10">
    <name type="scientific">Vicia faba</name>
    <name type="common">Broad bean</name>
    <name type="synonym">Faba vulgaris</name>
    <dbReference type="NCBI Taxonomy" id="3906"/>
    <lineage>
        <taxon>Eukaryota</taxon>
        <taxon>Viridiplantae</taxon>
        <taxon>Streptophyta</taxon>
        <taxon>Embryophyta</taxon>
        <taxon>Tracheophyta</taxon>
        <taxon>Spermatophyta</taxon>
        <taxon>Magnoliopsida</taxon>
        <taxon>eudicotyledons</taxon>
        <taxon>Gunneridae</taxon>
        <taxon>Pentapetalae</taxon>
        <taxon>rosids</taxon>
        <taxon>fabids</taxon>
        <taxon>Fabales</taxon>
        <taxon>Fabaceae</taxon>
        <taxon>Papilionoideae</taxon>
        <taxon>50 kb inversion clade</taxon>
        <taxon>NPAAA clade</taxon>
        <taxon>Hologalegina</taxon>
        <taxon>IRL clade</taxon>
        <taxon>Fabeae</taxon>
        <taxon>Vicia</taxon>
    </lineage>
</organism>
<dbReference type="FunFam" id="1.20.5.110:FF:000008">
    <property type="entry name" value="Syntaxin 132"/>
    <property type="match status" value="1"/>
</dbReference>
<keyword evidence="2" id="KW-0813">Transport</keyword>
<dbReference type="AlphaFoldDB" id="A0AAV0YRD5"/>
<keyword evidence="7" id="KW-0812">Transmembrane</keyword>
<dbReference type="GO" id="GO:0012505">
    <property type="term" value="C:endomembrane system"/>
    <property type="evidence" value="ECO:0007669"/>
    <property type="project" value="TreeGrafter"/>
</dbReference>
<protein>
    <recommendedName>
        <fullName evidence="8">t-SNARE coiled-coil homology domain-containing protein</fullName>
    </recommendedName>
</protein>
<dbReference type="Pfam" id="PF00804">
    <property type="entry name" value="Syntaxin"/>
    <property type="match status" value="1"/>
</dbReference>
<dbReference type="GO" id="GO:0006906">
    <property type="term" value="P:vesicle fusion"/>
    <property type="evidence" value="ECO:0007669"/>
    <property type="project" value="TreeGrafter"/>
</dbReference>
<dbReference type="GO" id="GO:0048278">
    <property type="term" value="P:vesicle docking"/>
    <property type="evidence" value="ECO:0007669"/>
    <property type="project" value="TreeGrafter"/>
</dbReference>
<dbReference type="EMBL" id="OX451736">
    <property type="protein sequence ID" value="CAI8588680.1"/>
    <property type="molecule type" value="Genomic_DNA"/>
</dbReference>
<dbReference type="Gene3D" id="1.20.58.70">
    <property type="match status" value="1"/>
</dbReference>
<dbReference type="Proteomes" id="UP001157006">
    <property type="component" value="Chromosome 1L"/>
</dbReference>
<proteinExistence type="inferred from homology"/>
<comment type="similarity">
    <text evidence="1">Belongs to the syntaxin family.</text>
</comment>
<feature type="domain" description="T-SNARE coiled-coil homology" evidence="8">
    <location>
        <begin position="232"/>
        <end position="294"/>
    </location>
</feature>
<dbReference type="SUPFAM" id="SSF47661">
    <property type="entry name" value="t-snare proteins"/>
    <property type="match status" value="1"/>
</dbReference>
<dbReference type="SMART" id="SM00397">
    <property type="entry name" value="t_SNARE"/>
    <property type="match status" value="1"/>
</dbReference>
<evidence type="ECO:0000256" key="1">
    <source>
        <dbReference type="ARBA" id="ARBA00009063"/>
    </source>
</evidence>
<dbReference type="GO" id="GO:0005484">
    <property type="term" value="F:SNAP receptor activity"/>
    <property type="evidence" value="ECO:0007669"/>
    <property type="project" value="TreeGrafter"/>
</dbReference>
<dbReference type="PROSITE" id="PS50192">
    <property type="entry name" value="T_SNARE"/>
    <property type="match status" value="1"/>
</dbReference>
<dbReference type="InterPro" id="IPR000727">
    <property type="entry name" value="T_SNARE_dom"/>
</dbReference>
<dbReference type="Pfam" id="PF05739">
    <property type="entry name" value="SNARE"/>
    <property type="match status" value="1"/>
</dbReference>
<evidence type="ECO:0000259" key="8">
    <source>
        <dbReference type="PROSITE" id="PS50192"/>
    </source>
</evidence>
<dbReference type="InterPro" id="IPR006011">
    <property type="entry name" value="Syntaxin_N"/>
</dbReference>
<evidence type="ECO:0000256" key="3">
    <source>
        <dbReference type="ARBA" id="ARBA00022927"/>
    </source>
</evidence>
<keyword evidence="7" id="KW-1133">Transmembrane helix</keyword>
<dbReference type="GO" id="GO:0006887">
    <property type="term" value="P:exocytosis"/>
    <property type="evidence" value="ECO:0007669"/>
    <property type="project" value="TreeGrafter"/>
</dbReference>
<accession>A0AAV0YRD5</accession>
<keyword evidence="4" id="KW-0007">Acetylation</keyword>
<keyword evidence="5 6" id="KW-0175">Coiled coil</keyword>
<evidence type="ECO:0000313" key="10">
    <source>
        <dbReference type="Proteomes" id="UP001157006"/>
    </source>
</evidence>
<dbReference type="CDD" id="cd15848">
    <property type="entry name" value="SNARE_syntaxin1-like"/>
    <property type="match status" value="1"/>
</dbReference>
<dbReference type="GO" id="GO:0000149">
    <property type="term" value="F:SNARE binding"/>
    <property type="evidence" value="ECO:0007669"/>
    <property type="project" value="TreeGrafter"/>
</dbReference>
<keyword evidence="3" id="KW-0653">Protein transport</keyword>
<dbReference type="InterPro" id="IPR010989">
    <property type="entry name" value="SNARE"/>
</dbReference>
<feature type="transmembrane region" description="Helical" evidence="7">
    <location>
        <begin position="304"/>
        <end position="324"/>
    </location>
</feature>